<evidence type="ECO:0000256" key="8">
    <source>
        <dbReference type="ARBA" id="ARBA00023267"/>
    </source>
</evidence>
<evidence type="ECO:0000256" key="3">
    <source>
        <dbReference type="ARBA" id="ARBA00017562"/>
    </source>
</evidence>
<evidence type="ECO:0000256" key="7">
    <source>
        <dbReference type="ARBA" id="ARBA00023160"/>
    </source>
</evidence>
<gene>
    <name evidence="12" type="ORF">GOB81_11510</name>
</gene>
<evidence type="ECO:0000256" key="5">
    <source>
        <dbReference type="ARBA" id="ARBA00022832"/>
    </source>
</evidence>
<dbReference type="PANTHER" id="PTHR45266">
    <property type="entry name" value="OXALOACETATE DECARBOXYLASE ALPHA CHAIN"/>
    <property type="match status" value="1"/>
</dbReference>
<keyword evidence="13" id="KW-1185">Reference proteome</keyword>
<keyword evidence="8 9" id="KW-0092">Biotin</keyword>
<dbReference type="InterPro" id="IPR001249">
    <property type="entry name" value="AcCoA_biotinCC"/>
</dbReference>
<dbReference type="InterPro" id="IPR000089">
    <property type="entry name" value="Biotin_lipoyl"/>
</dbReference>
<protein>
    <recommendedName>
        <fullName evidence="3 9">Biotin carboxyl carrier protein of acetyl-CoA carboxylase</fullName>
    </recommendedName>
</protein>
<dbReference type="CDD" id="cd06850">
    <property type="entry name" value="biotinyl_domain"/>
    <property type="match status" value="1"/>
</dbReference>
<evidence type="ECO:0000313" key="12">
    <source>
        <dbReference type="EMBL" id="NHN89248.1"/>
    </source>
</evidence>
<dbReference type="Proteomes" id="UP000631653">
    <property type="component" value="Unassembled WGS sequence"/>
</dbReference>
<evidence type="ECO:0000256" key="9">
    <source>
        <dbReference type="RuleBase" id="RU364072"/>
    </source>
</evidence>
<name>A0ABX0K3L4_9PROT</name>
<accession>A0ABX0K3L4</accession>
<dbReference type="PRINTS" id="PR01071">
    <property type="entry name" value="ACOABIOTINCC"/>
</dbReference>
<reference evidence="12 13" key="1">
    <citation type="journal article" date="2020" name="Int. J. Syst. Evol. Microbiol.">
        <title>Novel acetic acid bacteria from cider fermentations: Acetobacter conturbans sp. nov. and Acetobacter fallax sp. nov.</title>
        <authorList>
            <person name="Sombolestani A.S."/>
            <person name="Cleenwerck I."/>
            <person name="Cnockaert M."/>
            <person name="Borremans W."/>
            <person name="Wieme A.D."/>
            <person name="De Vuyst L."/>
            <person name="Vandamme P."/>
        </authorList>
    </citation>
    <scope>NUCLEOTIDE SEQUENCE [LARGE SCALE GENOMIC DNA]</scope>
    <source>
        <strain evidence="12 13">LMG 1627</strain>
    </source>
</reference>
<dbReference type="RefSeq" id="WP_173570574.1">
    <property type="nucleotide sequence ID" value="NZ_WOSY01000010.1"/>
</dbReference>
<comment type="function">
    <text evidence="1 9">This protein is a component of the acetyl coenzyme A carboxylase complex; first, biotin carboxylase catalyzes the carboxylation of the carrier protein and then the transcarboxylase transfers the carboxyl group to form malonyl-CoA.</text>
</comment>
<dbReference type="InterPro" id="IPR011053">
    <property type="entry name" value="Single_hybrid_motif"/>
</dbReference>
<dbReference type="PROSITE" id="PS00188">
    <property type="entry name" value="BIOTIN"/>
    <property type="match status" value="1"/>
</dbReference>
<dbReference type="Pfam" id="PF00364">
    <property type="entry name" value="Biotin_lipoyl"/>
    <property type="match status" value="1"/>
</dbReference>
<evidence type="ECO:0000256" key="10">
    <source>
        <dbReference type="SAM" id="MobiDB-lite"/>
    </source>
</evidence>
<evidence type="ECO:0000256" key="1">
    <source>
        <dbReference type="ARBA" id="ARBA00003761"/>
    </source>
</evidence>
<feature type="region of interest" description="Disordered" evidence="10">
    <location>
        <begin position="26"/>
        <end position="65"/>
    </location>
</feature>
<dbReference type="Gene3D" id="2.40.50.100">
    <property type="match status" value="1"/>
</dbReference>
<dbReference type="SUPFAM" id="SSF51230">
    <property type="entry name" value="Single hybrid motif"/>
    <property type="match status" value="1"/>
</dbReference>
<evidence type="ECO:0000256" key="6">
    <source>
        <dbReference type="ARBA" id="ARBA00023098"/>
    </source>
</evidence>
<organism evidence="12 13">
    <name type="scientific">Acetobacter conturbans</name>
    <dbReference type="NCBI Taxonomy" id="1737472"/>
    <lineage>
        <taxon>Bacteria</taxon>
        <taxon>Pseudomonadati</taxon>
        <taxon>Pseudomonadota</taxon>
        <taxon>Alphaproteobacteria</taxon>
        <taxon>Acetobacterales</taxon>
        <taxon>Acetobacteraceae</taxon>
        <taxon>Acetobacter</taxon>
    </lineage>
</organism>
<dbReference type="PROSITE" id="PS50968">
    <property type="entry name" value="BIOTINYL_LIPOYL"/>
    <property type="match status" value="1"/>
</dbReference>
<evidence type="ECO:0000256" key="4">
    <source>
        <dbReference type="ARBA" id="ARBA00022516"/>
    </source>
</evidence>
<keyword evidence="4 9" id="KW-0444">Lipid biosynthesis</keyword>
<keyword evidence="5 9" id="KW-0276">Fatty acid metabolism</keyword>
<feature type="domain" description="Lipoyl-binding" evidence="11">
    <location>
        <begin position="69"/>
        <end position="145"/>
    </location>
</feature>
<evidence type="ECO:0000259" key="11">
    <source>
        <dbReference type="PROSITE" id="PS50968"/>
    </source>
</evidence>
<dbReference type="EMBL" id="WOSY01000010">
    <property type="protein sequence ID" value="NHN89248.1"/>
    <property type="molecule type" value="Genomic_DNA"/>
</dbReference>
<sequence>MDITQIRRLTDLLSRTPIEELEIEEGGQKIRLTRRAGNSTAVPSSPSSTPPIPSGPTDAPPPAASPVAERIISSPAYGVFHLSPSPGTPPYVQVGDTVEPGQQIGLVEAMKVFNAVKATEAGRIENILVTDGEEVEAGSPLFRLS</sequence>
<evidence type="ECO:0000313" key="13">
    <source>
        <dbReference type="Proteomes" id="UP000631653"/>
    </source>
</evidence>
<keyword evidence="6 9" id="KW-0443">Lipid metabolism</keyword>
<feature type="compositionally biased region" description="Pro residues" evidence="10">
    <location>
        <begin position="48"/>
        <end position="64"/>
    </location>
</feature>
<keyword evidence="7 9" id="KW-0275">Fatty acid biosynthesis</keyword>
<evidence type="ECO:0000256" key="2">
    <source>
        <dbReference type="ARBA" id="ARBA00005194"/>
    </source>
</evidence>
<comment type="pathway">
    <text evidence="2 9">Lipid metabolism; fatty acid biosynthesis.</text>
</comment>
<proteinExistence type="predicted"/>
<dbReference type="PANTHER" id="PTHR45266:SF3">
    <property type="entry name" value="OXALOACETATE DECARBOXYLASE ALPHA CHAIN"/>
    <property type="match status" value="1"/>
</dbReference>
<dbReference type="InterPro" id="IPR001882">
    <property type="entry name" value="Biotin_BS"/>
</dbReference>
<dbReference type="InterPro" id="IPR050709">
    <property type="entry name" value="Biotin_Carboxyl_Carrier/Decarb"/>
</dbReference>
<comment type="caution">
    <text evidence="12">The sequence shown here is derived from an EMBL/GenBank/DDBJ whole genome shotgun (WGS) entry which is preliminary data.</text>
</comment>